<keyword evidence="6 8" id="KW-0472">Membrane</keyword>
<keyword evidence="2 8" id="KW-0813">Transport</keyword>
<dbReference type="Gene3D" id="2.40.170.20">
    <property type="entry name" value="TonB-dependent receptor, beta-barrel domain"/>
    <property type="match status" value="1"/>
</dbReference>
<evidence type="ECO:0000313" key="13">
    <source>
        <dbReference type="EMBL" id="WNC73854.1"/>
    </source>
</evidence>
<reference evidence="14" key="1">
    <citation type="submission" date="2023-09" db="EMBL/GenBank/DDBJ databases">
        <authorList>
            <person name="Li S."/>
            <person name="Li X."/>
            <person name="Zhang C."/>
            <person name="Zhao Z."/>
        </authorList>
    </citation>
    <scope>NUCLEOTIDE SEQUENCE [LARGE SCALE GENOMIC DNA]</scope>
    <source>
        <strain evidence="14">SQ149</strain>
    </source>
</reference>
<evidence type="ECO:0000256" key="5">
    <source>
        <dbReference type="ARBA" id="ARBA00023077"/>
    </source>
</evidence>
<dbReference type="PANTHER" id="PTHR47234:SF1">
    <property type="entry name" value="TONB-DEPENDENT RECEPTOR"/>
    <property type="match status" value="1"/>
</dbReference>
<evidence type="ECO:0000256" key="6">
    <source>
        <dbReference type="ARBA" id="ARBA00023136"/>
    </source>
</evidence>
<dbReference type="InterPro" id="IPR000531">
    <property type="entry name" value="Beta-barrel_TonB"/>
</dbReference>
<comment type="subcellular location">
    <subcellularLocation>
        <location evidence="1 8">Cell outer membrane</location>
        <topology evidence="1 8">Multi-pass membrane protein</topology>
    </subcellularLocation>
</comment>
<feature type="region of interest" description="Disordered" evidence="10">
    <location>
        <begin position="718"/>
        <end position="737"/>
    </location>
</feature>
<evidence type="ECO:0000313" key="14">
    <source>
        <dbReference type="Proteomes" id="UP001258994"/>
    </source>
</evidence>
<keyword evidence="13" id="KW-0675">Receptor</keyword>
<evidence type="ECO:0000256" key="8">
    <source>
        <dbReference type="PROSITE-ProRule" id="PRU01360"/>
    </source>
</evidence>
<accession>A0ABY9TZ50</accession>
<feature type="domain" description="TonB-dependent receptor-like beta-barrel" evidence="11">
    <location>
        <begin position="451"/>
        <end position="982"/>
    </location>
</feature>
<organism evidence="13 14">
    <name type="scientific">Thalassotalea psychrophila</name>
    <dbReference type="NCBI Taxonomy" id="3065647"/>
    <lineage>
        <taxon>Bacteria</taxon>
        <taxon>Pseudomonadati</taxon>
        <taxon>Pseudomonadota</taxon>
        <taxon>Gammaproteobacteria</taxon>
        <taxon>Alteromonadales</taxon>
        <taxon>Colwelliaceae</taxon>
        <taxon>Thalassotalea</taxon>
    </lineage>
</organism>
<dbReference type="Pfam" id="PF07715">
    <property type="entry name" value="Plug"/>
    <property type="match status" value="1"/>
</dbReference>
<dbReference type="InterPro" id="IPR039426">
    <property type="entry name" value="TonB-dep_rcpt-like"/>
</dbReference>
<evidence type="ECO:0000259" key="12">
    <source>
        <dbReference type="Pfam" id="PF07715"/>
    </source>
</evidence>
<protein>
    <submittedName>
        <fullName evidence="13">TonB-dependent receptor</fullName>
    </submittedName>
</protein>
<dbReference type="Pfam" id="PF00593">
    <property type="entry name" value="TonB_dep_Rec_b-barrel"/>
    <property type="match status" value="1"/>
</dbReference>
<keyword evidence="14" id="KW-1185">Reference proteome</keyword>
<dbReference type="RefSeq" id="WP_348392964.1">
    <property type="nucleotide sequence ID" value="NZ_CP134145.1"/>
</dbReference>
<dbReference type="InterPro" id="IPR012910">
    <property type="entry name" value="Plug_dom"/>
</dbReference>
<dbReference type="Gene3D" id="2.170.130.10">
    <property type="entry name" value="TonB-dependent receptor, plug domain"/>
    <property type="match status" value="1"/>
</dbReference>
<dbReference type="PANTHER" id="PTHR47234">
    <property type="match status" value="1"/>
</dbReference>
<keyword evidence="5 9" id="KW-0798">TonB box</keyword>
<comment type="similarity">
    <text evidence="8 9">Belongs to the TonB-dependent receptor family.</text>
</comment>
<evidence type="ECO:0000256" key="7">
    <source>
        <dbReference type="ARBA" id="ARBA00023237"/>
    </source>
</evidence>
<proteinExistence type="inferred from homology"/>
<evidence type="ECO:0000256" key="2">
    <source>
        <dbReference type="ARBA" id="ARBA00022448"/>
    </source>
</evidence>
<evidence type="ECO:0000256" key="9">
    <source>
        <dbReference type="RuleBase" id="RU003357"/>
    </source>
</evidence>
<dbReference type="SUPFAM" id="SSF56935">
    <property type="entry name" value="Porins"/>
    <property type="match status" value="1"/>
</dbReference>
<dbReference type="InterPro" id="IPR036942">
    <property type="entry name" value="Beta-barrel_TonB_sf"/>
</dbReference>
<evidence type="ECO:0000256" key="10">
    <source>
        <dbReference type="SAM" id="MobiDB-lite"/>
    </source>
</evidence>
<name>A0ABY9TZ50_9GAMM</name>
<evidence type="ECO:0000259" key="11">
    <source>
        <dbReference type="Pfam" id="PF00593"/>
    </source>
</evidence>
<gene>
    <name evidence="13" type="ORF">RGQ13_07645</name>
</gene>
<evidence type="ECO:0000256" key="1">
    <source>
        <dbReference type="ARBA" id="ARBA00004571"/>
    </source>
</evidence>
<dbReference type="Proteomes" id="UP001258994">
    <property type="component" value="Chromosome"/>
</dbReference>
<evidence type="ECO:0000256" key="4">
    <source>
        <dbReference type="ARBA" id="ARBA00022692"/>
    </source>
</evidence>
<dbReference type="EMBL" id="CP134145">
    <property type="protein sequence ID" value="WNC73854.1"/>
    <property type="molecule type" value="Genomic_DNA"/>
</dbReference>
<dbReference type="InterPro" id="IPR037066">
    <property type="entry name" value="Plug_dom_sf"/>
</dbReference>
<keyword evidence="7 8" id="KW-0998">Cell outer membrane</keyword>
<dbReference type="PROSITE" id="PS52016">
    <property type="entry name" value="TONB_DEPENDENT_REC_3"/>
    <property type="match status" value="1"/>
</dbReference>
<keyword evidence="4 8" id="KW-0812">Transmembrane</keyword>
<feature type="domain" description="TonB-dependent receptor plug" evidence="12">
    <location>
        <begin position="73"/>
        <end position="189"/>
    </location>
</feature>
<evidence type="ECO:0000256" key="3">
    <source>
        <dbReference type="ARBA" id="ARBA00022452"/>
    </source>
</evidence>
<keyword evidence="3 8" id="KW-1134">Transmembrane beta strand</keyword>
<sequence>MRKINILTSSIRAAFVIGVVGSFNVAAFEQDEVASVEVEQVVENESTETVDTEEIEVVEVTGSHIKANALEGVSPVTVITADEMLKKGFSTAYDALKDLTQNTGVVQGAEMAAQGGFTPNAQSLNLRGLGNNQTLVLVNGRRVADYPAPYNGASNFVNLSSIPAAAISRMEILTSGASAIYGSDAIAGVVNIITKKDVEDTTFSARIGTTTEGGGDEGRFQLVTGSVGDDYSVTLALEYQKQDPIFSADRDFMDSVDDGPLERTALDRGIVIVDDMAQRGFYPDDEETEDVDESVKWYRDPTEPRCLASGSGYEYTERVTVADDEDDDDFVWGNYCGVDLSGTKSLRNERETVSLYLSGEYNLTDDTSAYADVMYSQQDAFVRGGFHFVNTKILELLPEGEEGNMAILEEGVIPGDFEGASQYDWRTEQRLFAQHELGYRDSTIEDSALQVNAGFKGVIFDDYDWELAFSRSENTNDRYATLLKEEAVRAMYKGGYNTHTYWYEEQGIEHYDGINTIDLYAPVTQDMRNALLGTQLTAADSYSNTVTGIISGPVMELPAGDMYFALVTEWNQQGYDIELDERTLNDDGNGWDGVTGTEGGGDRERYAVGLELQFPIIDTLSAQLAGRYDEYEDETSDVGGRFTPQVGMEYRPTGDLLFRGNWGKSFRAPDMHRVFATDGGYYTTAYDYSTCEDAYYEQYKDDDGDWDTPVEEMEAYDPAKSPCMAQSAKGNSKGSKTLKEEEGTTYGLGFVWDITETLNVTADWYVVEIEQSVVSESMSGILLNDYYCKVRQTEDEDADNYYPFDAQEREDYTPGSPQCISNAENITRKDGGIAGPQIESVTTSHVNLAKTTVEGIDAKAAYQYSSSFGDWYFNLAWTHTLDSTYQADEESEEIHTRDKWWNKSARSVMNGSVTWVESDLSVTLSGRRIGSIPISNPPKEFSDEDSYYHESVQRLDPYYTFNLTSAYFVSDDFKVSAQVQNVLNEQPPEDVTAYSWPFYNGAYGGAAVGRTVSAEMTYVF</sequence>